<dbReference type="Proteomes" id="UP000182085">
    <property type="component" value="Chromosome I"/>
</dbReference>
<proteinExistence type="predicted"/>
<evidence type="ECO:0000313" key="1">
    <source>
        <dbReference type="EMBL" id="SDV13546.1"/>
    </source>
</evidence>
<protein>
    <submittedName>
        <fullName evidence="1">Uncharacterized protein</fullName>
    </submittedName>
</protein>
<gene>
    <name evidence="1" type="ORF">SAMN04490209_4005</name>
</gene>
<dbReference type="AlphaFoldDB" id="A0AAE8HF81"/>
<accession>A0AAE8HF81</accession>
<keyword evidence="2" id="KW-1185">Reference proteome</keyword>
<reference evidence="1 2" key="1">
    <citation type="submission" date="2016-10" db="EMBL/GenBank/DDBJ databases">
        <authorList>
            <person name="Varghese N."/>
            <person name="Submissions S."/>
        </authorList>
    </citation>
    <scope>NUCLEOTIDE SEQUENCE [LARGE SCALE GENOMIC DNA]</scope>
    <source>
        <strain evidence="1 2">BS2777</strain>
    </source>
</reference>
<name>A0AAE8HF81_9PSED</name>
<organism evidence="1 2">
    <name type="scientific">Pseudomonas rhodesiae</name>
    <dbReference type="NCBI Taxonomy" id="76760"/>
    <lineage>
        <taxon>Bacteria</taxon>
        <taxon>Pseudomonadati</taxon>
        <taxon>Pseudomonadota</taxon>
        <taxon>Gammaproteobacteria</taxon>
        <taxon>Pseudomonadales</taxon>
        <taxon>Pseudomonadaceae</taxon>
        <taxon>Pseudomonas</taxon>
    </lineage>
</organism>
<evidence type="ECO:0000313" key="2">
    <source>
        <dbReference type="Proteomes" id="UP000182085"/>
    </source>
</evidence>
<dbReference type="EMBL" id="LT629801">
    <property type="protein sequence ID" value="SDV13546.1"/>
    <property type="molecule type" value="Genomic_DNA"/>
</dbReference>
<sequence length="337" mass="37583">MPSISQIQTPGLIDYAKHAGNEGVLQGNHIERVFAKADVGIGNGIAKPYSSSGRPTMNEDVAARQITKGIRQFISGKSHERMIKNGTLWNTAPVSSEKTYVDGLSKTNLRNLRNELGALTPDEKQFLNNYFESSLYATHSTGAPVKRDDGSVGLFSRQKLIDRNIIFNTENSPQEDIKILGNDDFVFFALEAGGEPKKPSSRFGGTTFRFDFESPAFKDAAWVSLVEMRFAQTPYLERHIEPLTQGEFKDISRRKLEPFQTVFSGDDMKAGIGLSIIKDLRKLPPESSKRLLAGTGEEHMNKLINGLYRPEIKVARHFFSDSYMEAAVKKDDKTGKL</sequence>
<dbReference type="RefSeq" id="WP_034137021.1">
    <property type="nucleotide sequence ID" value="NZ_BAAAEG010000001.1"/>
</dbReference>